<feature type="compositionally biased region" description="Pro residues" evidence="1">
    <location>
        <begin position="156"/>
        <end position="172"/>
    </location>
</feature>
<feature type="region of interest" description="Disordered" evidence="1">
    <location>
        <begin position="601"/>
        <end position="638"/>
    </location>
</feature>
<dbReference type="Proteomes" id="UP000294856">
    <property type="component" value="Unassembled WGS sequence"/>
</dbReference>
<evidence type="ECO:0000313" key="4">
    <source>
        <dbReference type="Proteomes" id="UP000294856"/>
    </source>
</evidence>
<feature type="compositionally biased region" description="Low complexity" evidence="1">
    <location>
        <begin position="138"/>
        <end position="155"/>
    </location>
</feature>
<dbReference type="STRING" id="1210063.GCA_001612665_04737"/>
<feature type="domain" description="Tox-ART-HYD1" evidence="2">
    <location>
        <begin position="641"/>
        <end position="741"/>
    </location>
</feature>
<proteinExistence type="predicted"/>
<evidence type="ECO:0000256" key="1">
    <source>
        <dbReference type="SAM" id="MobiDB-lite"/>
    </source>
</evidence>
<evidence type="ECO:0000313" key="3">
    <source>
        <dbReference type="EMBL" id="TCK00531.1"/>
    </source>
</evidence>
<accession>A0A4R1G1R4</accession>
<sequence>MVVPEPFVAYDHSQFSAWLSSLTPLGAESGSGSTREPRVHNLNGMTAASAARAYERVLGIRDMDRRSQDRTSTARFVNAPLEGKGLPTIPGLTTDKPSVSDRPAVPTDLPQAQPLPQSPAPVPAPAGPAPTPAPSTPQPQTAPTSPSPAPAATTPEPVPTTAPDVPPTPKPATPASLPSSLTSVLLGVQQPVSGQTQYPGLLDPVQFVQSYKPEQARAQDDPQQGVPAQVVVTAAVSIPADPGPCQVPRLTSATYSAPQLAADKALVQQGRPNWVGPGNPYDAAVARLKAAEYTRYQQLLDLQWSQYRPQNEEEAESWRAAFRRLREGGIAWKDPAVQQWTQTQLQQGVLTDPRYPPKWAGPPVNVSPTSPELHPLDKPISAAVVAIAKSTKHSLVVLGDTVVNLSPHAEMRATINARPDRDGKINAPVVPTRPEHSPLEVAIALVDIGSYVVPIGAPARVAAAAGTKAASVGAARVAAEAGAATTRSLPVHMAEATTLPAIRVPNAAPRPYSDVMPSPPAMNSLTNGPSVMPLNAYVRPSEGLPLAQMLTSEESVARAAKDLVAEVEQFVMLRSTSQSLVTAGAHDVAVGQRLGAAMHASESAPAVRTTTGGGLPTGAPPSRPVDGSLTPPSGSIPRQTLYHYTTEGRLSQILNALELWASRKADNPKDARYGDGQYLSDIEPGTLRPGQLSYRFLSTPRGWRRFTHYIEVDVTGLTVIAGREGVFLIPNSGPLDLTGRIVRSGKNMP</sequence>
<organism evidence="3 4">
    <name type="scientific">Nocardia alba</name>
    <dbReference type="NCBI Taxonomy" id="225051"/>
    <lineage>
        <taxon>Bacteria</taxon>
        <taxon>Bacillati</taxon>
        <taxon>Actinomycetota</taxon>
        <taxon>Actinomycetes</taxon>
        <taxon>Mycobacteriales</taxon>
        <taxon>Nocardiaceae</taxon>
        <taxon>Nocardia</taxon>
    </lineage>
</organism>
<keyword evidence="4" id="KW-1185">Reference proteome</keyword>
<comment type="caution">
    <text evidence="3">The sequence shown here is derived from an EMBL/GenBank/DDBJ whole genome shotgun (WGS) entry which is preliminary data.</text>
</comment>
<reference evidence="3 4" key="1">
    <citation type="submission" date="2019-03" db="EMBL/GenBank/DDBJ databases">
        <title>Genomic Encyclopedia of Type Strains, Phase IV (KMG-IV): sequencing the most valuable type-strain genomes for metagenomic binning, comparative biology and taxonomic classification.</title>
        <authorList>
            <person name="Goeker M."/>
        </authorList>
    </citation>
    <scope>NUCLEOTIDE SEQUENCE [LARGE SCALE GENOMIC DNA]</scope>
    <source>
        <strain evidence="3 4">DSM 44684</strain>
    </source>
</reference>
<dbReference type="EMBL" id="SMFR01000001">
    <property type="protein sequence ID" value="TCK00531.1"/>
    <property type="molecule type" value="Genomic_DNA"/>
</dbReference>
<dbReference type="Pfam" id="PF15633">
    <property type="entry name" value="Tox-ART-HYD1"/>
    <property type="match status" value="1"/>
</dbReference>
<dbReference type="AlphaFoldDB" id="A0A4R1G1R4"/>
<feature type="compositionally biased region" description="Pro residues" evidence="1">
    <location>
        <begin position="116"/>
        <end position="137"/>
    </location>
</feature>
<keyword evidence="3" id="KW-0808">Transferase</keyword>
<dbReference type="PRINTS" id="PR01217">
    <property type="entry name" value="PRICHEXTENSN"/>
</dbReference>
<gene>
    <name evidence="3" type="ORF">DFR71_1534</name>
</gene>
<name>A0A4R1G1R4_9NOCA</name>
<dbReference type="GO" id="GO:0016740">
    <property type="term" value="F:transferase activity"/>
    <property type="evidence" value="ECO:0007669"/>
    <property type="project" value="UniProtKB-KW"/>
</dbReference>
<dbReference type="InterPro" id="IPR028920">
    <property type="entry name" value="Tox-ART-HYD1_dom"/>
</dbReference>
<feature type="region of interest" description="Disordered" evidence="1">
    <location>
        <begin position="62"/>
        <end position="178"/>
    </location>
</feature>
<evidence type="ECO:0000259" key="2">
    <source>
        <dbReference type="Pfam" id="PF15633"/>
    </source>
</evidence>
<protein>
    <submittedName>
        <fullName evidence="3">ADP-ribosyltransferase of polymorphic toxin system</fullName>
    </submittedName>
</protein>